<comment type="catalytic activity">
    <reaction evidence="19">
        <text>L-threonyl-[protein] + ATP = O-phospho-L-threonyl-[protein] + ADP + H(+)</text>
        <dbReference type="Rhea" id="RHEA:46608"/>
        <dbReference type="Rhea" id="RHEA-COMP:11060"/>
        <dbReference type="Rhea" id="RHEA-COMP:11605"/>
        <dbReference type="ChEBI" id="CHEBI:15378"/>
        <dbReference type="ChEBI" id="CHEBI:30013"/>
        <dbReference type="ChEBI" id="CHEBI:30616"/>
        <dbReference type="ChEBI" id="CHEBI:61977"/>
        <dbReference type="ChEBI" id="CHEBI:456216"/>
        <dbReference type="EC" id="2.7.11.1"/>
    </reaction>
</comment>
<evidence type="ECO:0000256" key="9">
    <source>
        <dbReference type="ARBA" id="ARBA00022553"/>
    </source>
</evidence>
<dbReference type="GO" id="GO:0004674">
    <property type="term" value="F:protein serine/threonine kinase activity"/>
    <property type="evidence" value="ECO:0007669"/>
    <property type="project" value="UniProtKB-KW"/>
</dbReference>
<dbReference type="GO" id="GO:0046872">
    <property type="term" value="F:metal ion binding"/>
    <property type="evidence" value="ECO:0007669"/>
    <property type="project" value="UniProtKB-KW"/>
</dbReference>
<feature type="binding site" evidence="21">
    <location>
        <position position="34"/>
    </location>
    <ligand>
        <name>ATP</name>
        <dbReference type="ChEBI" id="CHEBI:30616"/>
    </ligand>
</feature>
<dbReference type="GO" id="GO:0005524">
    <property type="term" value="F:ATP binding"/>
    <property type="evidence" value="ECO:0007669"/>
    <property type="project" value="UniProtKB-UniRule"/>
</dbReference>
<dbReference type="AlphaFoldDB" id="A0A5J4NM41"/>
<dbReference type="PROSITE" id="PS00108">
    <property type="entry name" value="PROTEIN_KINASE_ST"/>
    <property type="match status" value="1"/>
</dbReference>
<dbReference type="InterPro" id="IPR050117">
    <property type="entry name" value="MAPK"/>
</dbReference>
<feature type="region of interest" description="Disordered" evidence="22">
    <location>
        <begin position="792"/>
        <end position="836"/>
    </location>
</feature>
<dbReference type="CDD" id="cd07830">
    <property type="entry name" value="STKc_MAK_like"/>
    <property type="match status" value="1"/>
</dbReference>
<feature type="region of interest" description="Disordered" evidence="22">
    <location>
        <begin position="575"/>
        <end position="595"/>
    </location>
</feature>
<evidence type="ECO:0000256" key="5">
    <source>
        <dbReference type="ARBA" id="ARBA00006485"/>
    </source>
</evidence>
<dbReference type="Pfam" id="PF00069">
    <property type="entry name" value="Pkinase"/>
    <property type="match status" value="1"/>
</dbReference>
<keyword evidence="17" id="KW-0539">Nucleus</keyword>
<feature type="compositionally biased region" description="Low complexity" evidence="22">
    <location>
        <begin position="617"/>
        <end position="629"/>
    </location>
</feature>
<dbReference type="PROSITE" id="PS50011">
    <property type="entry name" value="PROTEIN_KINASE_DOM"/>
    <property type="match status" value="1"/>
</dbReference>
<dbReference type="Proteomes" id="UP000324629">
    <property type="component" value="Unassembled WGS sequence"/>
</dbReference>
<dbReference type="PANTHER" id="PTHR24055">
    <property type="entry name" value="MITOGEN-ACTIVATED PROTEIN KINASE"/>
    <property type="match status" value="1"/>
</dbReference>
<dbReference type="InterPro" id="IPR000719">
    <property type="entry name" value="Prot_kinase_dom"/>
</dbReference>
<name>A0A5J4NM41_9TREM</name>
<evidence type="ECO:0000256" key="18">
    <source>
        <dbReference type="ARBA" id="ARBA00023273"/>
    </source>
</evidence>
<keyword evidence="10" id="KW-0808">Transferase</keyword>
<dbReference type="Gene3D" id="3.30.200.20">
    <property type="entry name" value="Phosphorylase Kinase, domain 1"/>
    <property type="match status" value="1"/>
</dbReference>
<evidence type="ECO:0000256" key="16">
    <source>
        <dbReference type="ARBA" id="ARBA00023212"/>
    </source>
</evidence>
<dbReference type="InterPro" id="IPR011009">
    <property type="entry name" value="Kinase-like_dom_sf"/>
</dbReference>
<comment type="cofactor">
    <cofactor evidence="1">
        <name>Mg(2+)</name>
        <dbReference type="ChEBI" id="CHEBI:18420"/>
    </cofactor>
</comment>
<sequence length="836" mass="93845">MNRYVLQKQLGDGTYGSVLLATSLETKDKVAIKKMKKKFYSWEECLNLREVKALKRLNHPNIVKLREVIRENDELFFVFEYMKENLYEMIKRRTKLFPEESIRNIIWQVLDGLSFMHKQGFFHRDMKPENLLCNGPDTVKLADFGLAREIRSQPPYTDYVSTRWYRAPEVLLRSTSYNSPIDLFAVGCIMAELYTFRPLFPGSSEIDMIFKICSVLGTPNKGDWPEGYQLAAAMNFRFPQCAPSCLRSLIPNAGPEGIQLISDLIAWNPKRRPTAREALRRSYFQPTQCLKIARGPDSGGDKSLHAVANVCKPLPPGSMPVSEEDGDFRTPSNFAMKIEPDDDRVHAHVPTAGYQSSLLSVLPTVPNGHAVVRSKPSEHSDFSSELRSSTVSLPFTGHSPSRKTPSVLTDGVTSKEIEATTPDGPNLGVQPSQKIYTWNDIKDVEGFGDRFWAELLASKGLCTHKAGQPETELSVTSFTNTKLGRKRWPELRQRDAAQDQRDLDRLVHQKTSKKIVAPIIQQRNDNYALRLRAGLSGILDTGALFVNQFSTPLTQRSGSQLLSDCPDLAVQAKNRHAGRHTRHLSKQGTAPRKRDSLDIDEILDSISFSKRAMPATQHHPQQQQPLQKQYNPRAPPVNGQLTSVSTFYKSKARYFPGQAIRPRPAIPSELNSNSSFSQTEWHKENQHNHVNPTGISSTNTMFETTGRDSHPVTFGRWTSKIGSDNSTVHNKTALMHPHLPMDRVDWPNFQSHSHSSPHIPTVARQPVDSAHDRQWLDSKLAADDLAYLFPSQNSQGVTHGSQSSKPSACLIRRTAGGGVASRVRPTVTSRTDWASK</sequence>
<evidence type="ECO:0000256" key="14">
    <source>
        <dbReference type="ARBA" id="ARBA00022840"/>
    </source>
</evidence>
<proteinExistence type="inferred from homology"/>
<comment type="catalytic activity">
    <reaction evidence="20">
        <text>L-seryl-[protein] + ATP = O-phospho-L-seryl-[protein] + ADP + H(+)</text>
        <dbReference type="Rhea" id="RHEA:17989"/>
        <dbReference type="Rhea" id="RHEA-COMP:9863"/>
        <dbReference type="Rhea" id="RHEA-COMP:11604"/>
        <dbReference type="ChEBI" id="CHEBI:15378"/>
        <dbReference type="ChEBI" id="CHEBI:29999"/>
        <dbReference type="ChEBI" id="CHEBI:30616"/>
        <dbReference type="ChEBI" id="CHEBI:83421"/>
        <dbReference type="ChEBI" id="CHEBI:456216"/>
        <dbReference type="EC" id="2.7.11.1"/>
    </reaction>
</comment>
<evidence type="ECO:0000256" key="12">
    <source>
        <dbReference type="ARBA" id="ARBA00022741"/>
    </source>
</evidence>
<keyword evidence="11" id="KW-0479">Metal-binding</keyword>
<evidence type="ECO:0000256" key="13">
    <source>
        <dbReference type="ARBA" id="ARBA00022777"/>
    </source>
</evidence>
<feature type="region of interest" description="Disordered" evidence="22">
    <location>
        <begin position="612"/>
        <end position="632"/>
    </location>
</feature>
<feature type="domain" description="Protein kinase" evidence="23">
    <location>
        <begin position="4"/>
        <end position="284"/>
    </location>
</feature>
<feature type="compositionally biased region" description="Polar residues" evidence="22">
    <location>
        <begin position="792"/>
        <end position="806"/>
    </location>
</feature>
<protein>
    <recommendedName>
        <fullName evidence="6">non-specific serine/threonine protein kinase</fullName>
        <ecNumber evidence="6">2.7.11.1</ecNumber>
    </recommendedName>
</protein>
<evidence type="ECO:0000256" key="4">
    <source>
        <dbReference type="ARBA" id="ARBA00004245"/>
    </source>
</evidence>
<evidence type="ECO:0000256" key="11">
    <source>
        <dbReference type="ARBA" id="ARBA00022723"/>
    </source>
</evidence>
<keyword evidence="8" id="KW-0723">Serine/threonine-protein kinase</keyword>
<keyword evidence="9" id="KW-0597">Phosphoprotein</keyword>
<dbReference type="EMBL" id="QNGE01002151">
    <property type="protein sequence ID" value="KAA3676098.1"/>
    <property type="molecule type" value="Genomic_DNA"/>
</dbReference>
<dbReference type="GO" id="GO:0005856">
    <property type="term" value="C:cytoskeleton"/>
    <property type="evidence" value="ECO:0007669"/>
    <property type="project" value="UniProtKB-SubCell"/>
</dbReference>
<comment type="subcellular location">
    <subcellularLocation>
        <location evidence="3">Cell projection</location>
        <location evidence="3">Cilium</location>
    </subcellularLocation>
    <subcellularLocation>
        <location evidence="4">Cytoplasm</location>
        <location evidence="4">Cytoskeleton</location>
    </subcellularLocation>
    <subcellularLocation>
        <location evidence="2">Nucleus</location>
    </subcellularLocation>
</comment>
<evidence type="ECO:0000259" key="23">
    <source>
        <dbReference type="PROSITE" id="PS50011"/>
    </source>
</evidence>
<evidence type="ECO:0000256" key="15">
    <source>
        <dbReference type="ARBA" id="ARBA00022842"/>
    </source>
</evidence>
<keyword evidence="14 21" id="KW-0067">ATP-binding</keyword>
<evidence type="ECO:0000256" key="21">
    <source>
        <dbReference type="PROSITE-ProRule" id="PRU10141"/>
    </source>
</evidence>
<dbReference type="SMART" id="SM00220">
    <property type="entry name" value="S_TKc"/>
    <property type="match status" value="1"/>
</dbReference>
<keyword evidence="16" id="KW-0206">Cytoskeleton</keyword>
<accession>A0A5J4NM41</accession>
<dbReference type="PROSITE" id="PS00107">
    <property type="entry name" value="PROTEIN_KINASE_ATP"/>
    <property type="match status" value="1"/>
</dbReference>
<evidence type="ECO:0000256" key="6">
    <source>
        <dbReference type="ARBA" id="ARBA00012513"/>
    </source>
</evidence>
<evidence type="ECO:0000313" key="24">
    <source>
        <dbReference type="EMBL" id="KAA3676098.1"/>
    </source>
</evidence>
<dbReference type="FunFam" id="1.10.510.10:FF:000104">
    <property type="entry name" value="serine/threonine-protein kinase MAK isoform X1"/>
    <property type="match status" value="1"/>
</dbReference>
<keyword evidence="13 24" id="KW-0418">Kinase</keyword>
<keyword evidence="25" id="KW-1185">Reference proteome</keyword>
<feature type="compositionally biased region" description="Polar residues" evidence="22">
    <location>
        <begin position="826"/>
        <end position="836"/>
    </location>
</feature>
<gene>
    <name evidence="24" type="ORF">DEA37_0000833</name>
</gene>
<evidence type="ECO:0000256" key="20">
    <source>
        <dbReference type="ARBA" id="ARBA00048679"/>
    </source>
</evidence>
<dbReference type="EC" id="2.7.11.1" evidence="6"/>
<evidence type="ECO:0000256" key="7">
    <source>
        <dbReference type="ARBA" id="ARBA00022490"/>
    </source>
</evidence>
<organism evidence="24 25">
    <name type="scientific">Paragonimus westermani</name>
    <dbReference type="NCBI Taxonomy" id="34504"/>
    <lineage>
        <taxon>Eukaryota</taxon>
        <taxon>Metazoa</taxon>
        <taxon>Spiralia</taxon>
        <taxon>Lophotrochozoa</taxon>
        <taxon>Platyhelminthes</taxon>
        <taxon>Trematoda</taxon>
        <taxon>Digenea</taxon>
        <taxon>Plagiorchiida</taxon>
        <taxon>Troglotremata</taxon>
        <taxon>Troglotrematidae</taxon>
        <taxon>Paragonimus</taxon>
    </lineage>
</organism>
<comment type="caution">
    <text evidence="24">The sequence shown here is derived from an EMBL/GenBank/DDBJ whole genome shotgun (WGS) entry which is preliminary data.</text>
</comment>
<evidence type="ECO:0000313" key="25">
    <source>
        <dbReference type="Proteomes" id="UP000324629"/>
    </source>
</evidence>
<dbReference type="FunFam" id="3.30.200.20:FF:000071">
    <property type="entry name" value="serine/threonine-protein kinase MAK isoform X1"/>
    <property type="match status" value="1"/>
</dbReference>
<evidence type="ECO:0000256" key="8">
    <source>
        <dbReference type="ARBA" id="ARBA00022527"/>
    </source>
</evidence>
<feature type="compositionally biased region" description="Basic residues" evidence="22">
    <location>
        <begin position="575"/>
        <end position="585"/>
    </location>
</feature>
<keyword evidence="18" id="KW-0966">Cell projection</keyword>
<dbReference type="Gene3D" id="1.10.510.10">
    <property type="entry name" value="Transferase(Phosphotransferase) domain 1"/>
    <property type="match status" value="1"/>
</dbReference>
<reference evidence="24 25" key="1">
    <citation type="journal article" date="2019" name="Gigascience">
        <title>Whole-genome sequence of the oriental lung fluke Paragonimus westermani.</title>
        <authorList>
            <person name="Oey H."/>
            <person name="Zakrzewski M."/>
            <person name="Narain K."/>
            <person name="Devi K.R."/>
            <person name="Agatsuma T."/>
            <person name="Nawaratna S."/>
            <person name="Gobert G.N."/>
            <person name="Jones M.K."/>
            <person name="Ragan M.A."/>
            <person name="McManus D.P."/>
            <person name="Krause L."/>
        </authorList>
    </citation>
    <scope>NUCLEOTIDE SEQUENCE [LARGE SCALE GENOMIC DNA]</scope>
    <source>
        <strain evidence="24 25">IND2009</strain>
    </source>
</reference>
<dbReference type="GO" id="GO:0005929">
    <property type="term" value="C:cilium"/>
    <property type="evidence" value="ECO:0007669"/>
    <property type="project" value="UniProtKB-SubCell"/>
</dbReference>
<evidence type="ECO:0000256" key="1">
    <source>
        <dbReference type="ARBA" id="ARBA00001946"/>
    </source>
</evidence>
<evidence type="ECO:0000256" key="19">
    <source>
        <dbReference type="ARBA" id="ARBA00047899"/>
    </source>
</evidence>
<dbReference type="SUPFAM" id="SSF56112">
    <property type="entry name" value="Protein kinase-like (PK-like)"/>
    <property type="match status" value="1"/>
</dbReference>
<comment type="similarity">
    <text evidence="5">Belongs to the protein kinase superfamily. CMGC Ser/Thr protein kinase family. CDC2/CDKX subfamily.</text>
</comment>
<keyword evidence="15" id="KW-0460">Magnesium</keyword>
<dbReference type="InterPro" id="IPR008271">
    <property type="entry name" value="Ser/Thr_kinase_AS"/>
</dbReference>
<keyword evidence="7" id="KW-0963">Cytoplasm</keyword>
<dbReference type="GO" id="GO:0005634">
    <property type="term" value="C:nucleus"/>
    <property type="evidence" value="ECO:0007669"/>
    <property type="project" value="UniProtKB-SubCell"/>
</dbReference>
<evidence type="ECO:0000256" key="10">
    <source>
        <dbReference type="ARBA" id="ARBA00022679"/>
    </source>
</evidence>
<evidence type="ECO:0000256" key="22">
    <source>
        <dbReference type="SAM" id="MobiDB-lite"/>
    </source>
</evidence>
<keyword evidence="12 21" id="KW-0547">Nucleotide-binding</keyword>
<evidence type="ECO:0000256" key="3">
    <source>
        <dbReference type="ARBA" id="ARBA00004138"/>
    </source>
</evidence>
<evidence type="ECO:0000256" key="2">
    <source>
        <dbReference type="ARBA" id="ARBA00004123"/>
    </source>
</evidence>
<evidence type="ECO:0000256" key="17">
    <source>
        <dbReference type="ARBA" id="ARBA00023242"/>
    </source>
</evidence>
<dbReference type="InterPro" id="IPR017441">
    <property type="entry name" value="Protein_kinase_ATP_BS"/>
</dbReference>